<dbReference type="InterPro" id="IPR046792">
    <property type="entry name" value="Peptidase_C54_cat"/>
</dbReference>
<evidence type="ECO:0000256" key="3">
    <source>
        <dbReference type="ARBA" id="ARBA00022448"/>
    </source>
</evidence>
<keyword evidence="7" id="KW-0788">Thiol protease</keyword>
<dbReference type="GO" id="GO:0004197">
    <property type="term" value="F:cysteine-type endopeptidase activity"/>
    <property type="evidence" value="ECO:0007669"/>
    <property type="project" value="TreeGrafter"/>
</dbReference>
<keyword evidence="4 11" id="KW-0963">Cytoplasm</keyword>
<keyword evidence="8 11" id="KW-0653">Protein transport</keyword>
<dbReference type="WBParaSite" id="SVE_0747700.1">
    <property type="protein sequence ID" value="SVE_0747700.1"/>
    <property type="gene ID" value="SVE_0747700"/>
</dbReference>
<reference evidence="13" key="1">
    <citation type="submission" date="2014-07" db="EMBL/GenBank/DDBJ databases">
        <authorList>
            <person name="Martin A.A"/>
            <person name="De Silva N."/>
        </authorList>
    </citation>
    <scope>NUCLEOTIDE SEQUENCE</scope>
</reference>
<dbReference type="GO" id="GO:0034727">
    <property type="term" value="P:piecemeal microautophagy of the nucleus"/>
    <property type="evidence" value="ECO:0007669"/>
    <property type="project" value="TreeGrafter"/>
</dbReference>
<keyword evidence="13" id="KW-1185">Reference proteome</keyword>
<dbReference type="AlphaFoldDB" id="A0A0K0FF38"/>
<dbReference type="PANTHER" id="PTHR22624:SF52">
    <property type="entry name" value="CYSTEINE PROTEASE"/>
    <property type="match status" value="1"/>
</dbReference>
<dbReference type="GO" id="GO:0005737">
    <property type="term" value="C:cytoplasm"/>
    <property type="evidence" value="ECO:0007669"/>
    <property type="project" value="UniProtKB-SubCell"/>
</dbReference>
<dbReference type="GO" id="GO:0035973">
    <property type="term" value="P:aggrephagy"/>
    <property type="evidence" value="ECO:0007669"/>
    <property type="project" value="TreeGrafter"/>
</dbReference>
<dbReference type="Pfam" id="PF03416">
    <property type="entry name" value="Peptidase_C54"/>
    <property type="match status" value="1"/>
</dbReference>
<dbReference type="GO" id="GO:0000045">
    <property type="term" value="P:autophagosome assembly"/>
    <property type="evidence" value="ECO:0007669"/>
    <property type="project" value="TreeGrafter"/>
</dbReference>
<evidence type="ECO:0000256" key="8">
    <source>
        <dbReference type="ARBA" id="ARBA00022927"/>
    </source>
</evidence>
<evidence type="ECO:0000256" key="1">
    <source>
        <dbReference type="ARBA" id="ARBA00004496"/>
    </source>
</evidence>
<dbReference type="PANTHER" id="PTHR22624">
    <property type="entry name" value="CYSTEINE PROTEASE ATG4"/>
    <property type="match status" value="1"/>
</dbReference>
<comment type="catalytic activity">
    <reaction evidence="10">
        <text>[protein]-C-terminal L-amino acid-glycyl-phosphatidylethanolamide + H2O = [protein]-C-terminal L-amino acid-glycine + a 1,2-diacyl-sn-glycero-3-phosphoethanolamine</text>
        <dbReference type="Rhea" id="RHEA:67548"/>
        <dbReference type="Rhea" id="RHEA-COMP:17323"/>
        <dbReference type="Rhea" id="RHEA-COMP:17324"/>
        <dbReference type="ChEBI" id="CHEBI:15377"/>
        <dbReference type="ChEBI" id="CHEBI:64612"/>
        <dbReference type="ChEBI" id="CHEBI:172940"/>
        <dbReference type="ChEBI" id="CHEBI:172941"/>
    </reaction>
    <physiologicalReaction direction="left-to-right" evidence="10">
        <dbReference type="Rhea" id="RHEA:67549"/>
    </physiologicalReaction>
</comment>
<dbReference type="EC" id="3.4.22.-" evidence="11"/>
<evidence type="ECO:0000256" key="4">
    <source>
        <dbReference type="ARBA" id="ARBA00022490"/>
    </source>
</evidence>
<accession>A0A0K0FF38</accession>
<dbReference type="InterPro" id="IPR005078">
    <property type="entry name" value="Peptidase_C54"/>
</dbReference>
<evidence type="ECO:0000256" key="5">
    <source>
        <dbReference type="ARBA" id="ARBA00022670"/>
    </source>
</evidence>
<comment type="similarity">
    <text evidence="2 11">Belongs to the peptidase C54 family.</text>
</comment>
<dbReference type="Proteomes" id="UP000035680">
    <property type="component" value="Unassembled WGS sequence"/>
</dbReference>
<keyword evidence="9 11" id="KW-0072">Autophagy</keyword>
<proteinExistence type="inferred from homology"/>
<sequence>MSECHKDEEGNKALTSTNTESKKTWKETFSTINLKRMPSIPSITLQQFKDKQQNIKSHMEKVINNVKYGQWNLYPYKDVNKDYDKNKSIYLLGKEFSDTKMTKSDLLSFEQFIEYFRSRLWFTYRINIPSIPYTKETGDCGWGCVIRVIQMMTAQAYSKLFIDDKFNGNYSDYLKILSLFDDSCNGPLGLSNFVKYPYENYKKKVGSWFSPSEAAQVMNHLLKEQKNKGNEILDSLSIYCTINSCLVLEQLEYTSDNWRKSVFLIIPVRLGIKYINECYYEHITKLFSFNNCLGIMGGKARRSLYFIGSYNESLIYLDPHVMQEYVNLEEETPNIETFFCSIPKKVLLSQIDPSCAIGFLIKNREELDRTVYQLGIYQIATYEMADGFYKKVLNPIFTIIDQLSQLKTYVPNISNSYNDASEKSNPSDDFEML</sequence>
<evidence type="ECO:0000256" key="7">
    <source>
        <dbReference type="ARBA" id="ARBA00022807"/>
    </source>
</evidence>
<keyword evidence="6 11" id="KW-0378">Hydrolase</keyword>
<protein>
    <recommendedName>
        <fullName evidence="11">Cysteine protease</fullName>
        <ecNumber evidence="11">3.4.22.-</ecNumber>
    </recommendedName>
</protein>
<evidence type="ECO:0000256" key="10">
    <source>
        <dbReference type="ARBA" id="ARBA00029362"/>
    </source>
</evidence>
<keyword evidence="3" id="KW-0813">Transport</keyword>
<evidence type="ECO:0000259" key="12">
    <source>
        <dbReference type="Pfam" id="PF03416"/>
    </source>
</evidence>
<evidence type="ECO:0000256" key="9">
    <source>
        <dbReference type="ARBA" id="ARBA00023006"/>
    </source>
</evidence>
<dbReference type="STRING" id="75913.A0A0K0FF38"/>
<evidence type="ECO:0000256" key="6">
    <source>
        <dbReference type="ARBA" id="ARBA00022801"/>
    </source>
</evidence>
<dbReference type="GO" id="GO:0000423">
    <property type="term" value="P:mitophagy"/>
    <property type="evidence" value="ECO:0007669"/>
    <property type="project" value="TreeGrafter"/>
</dbReference>
<dbReference type="GO" id="GO:0016485">
    <property type="term" value="P:protein processing"/>
    <property type="evidence" value="ECO:0007669"/>
    <property type="project" value="TreeGrafter"/>
</dbReference>
<comment type="function">
    <text evidence="11">Cysteine protease that plays a key role in autophagy by mediating both proteolytic activation and delipidation of ATG8 family proteins.</text>
</comment>
<organism evidence="13 14">
    <name type="scientific">Strongyloides venezuelensis</name>
    <name type="common">Threadworm</name>
    <dbReference type="NCBI Taxonomy" id="75913"/>
    <lineage>
        <taxon>Eukaryota</taxon>
        <taxon>Metazoa</taxon>
        <taxon>Ecdysozoa</taxon>
        <taxon>Nematoda</taxon>
        <taxon>Chromadorea</taxon>
        <taxon>Rhabditida</taxon>
        <taxon>Tylenchina</taxon>
        <taxon>Panagrolaimomorpha</taxon>
        <taxon>Strongyloidoidea</taxon>
        <taxon>Strongyloididae</taxon>
        <taxon>Strongyloides</taxon>
    </lineage>
</organism>
<evidence type="ECO:0000313" key="13">
    <source>
        <dbReference type="Proteomes" id="UP000035680"/>
    </source>
</evidence>
<feature type="domain" description="Peptidase C54 catalytic" evidence="12">
    <location>
        <begin position="110"/>
        <end position="370"/>
    </location>
</feature>
<evidence type="ECO:0000256" key="11">
    <source>
        <dbReference type="RuleBase" id="RU363115"/>
    </source>
</evidence>
<dbReference type="SUPFAM" id="SSF54001">
    <property type="entry name" value="Cysteine proteinases"/>
    <property type="match status" value="1"/>
</dbReference>
<reference evidence="14" key="2">
    <citation type="submission" date="2015-08" db="UniProtKB">
        <authorList>
            <consortium name="WormBaseParasite"/>
        </authorList>
    </citation>
    <scope>IDENTIFICATION</scope>
</reference>
<name>A0A0K0FF38_STRVS</name>
<dbReference type="GO" id="GO:0015031">
    <property type="term" value="P:protein transport"/>
    <property type="evidence" value="ECO:0007669"/>
    <property type="project" value="UniProtKB-KW"/>
</dbReference>
<comment type="subcellular location">
    <subcellularLocation>
        <location evidence="1 11">Cytoplasm</location>
    </subcellularLocation>
</comment>
<keyword evidence="5 11" id="KW-0645">Protease</keyword>
<dbReference type="GO" id="GO:0019786">
    <property type="term" value="F:protein-phosphatidylethanolamide deconjugating activity"/>
    <property type="evidence" value="ECO:0007669"/>
    <property type="project" value="InterPro"/>
</dbReference>
<evidence type="ECO:0000313" key="14">
    <source>
        <dbReference type="WBParaSite" id="SVE_0747700.1"/>
    </source>
</evidence>
<dbReference type="InterPro" id="IPR038765">
    <property type="entry name" value="Papain-like_cys_pep_sf"/>
</dbReference>
<evidence type="ECO:0000256" key="2">
    <source>
        <dbReference type="ARBA" id="ARBA00010958"/>
    </source>
</evidence>